<sequence>MIKALFMGKTHEGRRIALVQNFDKRRILSNKGFAIFHSADVFRKVEGVGLTIGASLSAILEDNRLSFFSFHSARQTFDLTQYFREATDEVKWTPVLGPEAKLEKGRSV</sequence>
<dbReference type="KEGG" id="bban:J4G43_047430"/>
<dbReference type="EMBL" id="CP086136">
    <property type="protein sequence ID" value="UEM11998.1"/>
    <property type="molecule type" value="Genomic_DNA"/>
</dbReference>
<protein>
    <submittedName>
        <fullName evidence="1">Uncharacterized protein</fullName>
    </submittedName>
</protein>
<reference evidence="1" key="1">
    <citation type="submission" date="2021-03" db="EMBL/GenBank/DDBJ databases">
        <title>Whole Genome Sequence of Bradyrhizobium sp. Strain 144S4.</title>
        <authorList>
            <person name="Bromfield E.S.P."/>
            <person name="Cloutier S."/>
        </authorList>
    </citation>
    <scope>NUCLEOTIDE SEQUENCE [LARGE SCALE GENOMIC DNA]</scope>
    <source>
        <strain evidence="1">144S4</strain>
    </source>
</reference>
<reference evidence="2 3" key="2">
    <citation type="journal article" date="2022" name="Int. J. Syst. Evol. Microbiol.">
        <title>Strains of Bradyrhizobium barranii sp. nov. associated with legumes native to Canada are symbionts of soybeans and belong to different subspecies (subsp. barranii subsp. nov. and subsp. apii subsp. nov.) and symbiovars (sv. glycinearum and sv. septentrionale).</title>
        <authorList>
            <person name="Bromfield E.S.P."/>
            <person name="Cloutier S."/>
            <person name="Wasai-Hara S."/>
            <person name="Minamisawa K."/>
        </authorList>
    </citation>
    <scope>NUCLEOTIDE SEQUENCE [LARGE SCALE GENOMIC DNA]</scope>
    <source>
        <strain evidence="2 3">144S4</strain>
    </source>
</reference>
<dbReference type="AlphaFoldDB" id="A0A939MIH9"/>
<proteinExistence type="predicted"/>
<dbReference type="Proteomes" id="UP000664702">
    <property type="component" value="Chromosome"/>
</dbReference>
<evidence type="ECO:0000313" key="1">
    <source>
        <dbReference type="EMBL" id="MBO1868485.1"/>
    </source>
</evidence>
<accession>A0A939MIH9</accession>
<evidence type="ECO:0000313" key="2">
    <source>
        <dbReference type="EMBL" id="UEM11998.1"/>
    </source>
</evidence>
<organism evidence="1">
    <name type="scientific">Bradyrhizobium barranii subsp. barranii</name>
    <dbReference type="NCBI Taxonomy" id="2823807"/>
    <lineage>
        <taxon>Bacteria</taxon>
        <taxon>Pseudomonadati</taxon>
        <taxon>Pseudomonadota</taxon>
        <taxon>Alphaproteobacteria</taxon>
        <taxon>Hyphomicrobiales</taxon>
        <taxon>Nitrobacteraceae</taxon>
        <taxon>Bradyrhizobium</taxon>
        <taxon>Bradyrhizobium barranii</taxon>
    </lineage>
</organism>
<dbReference type="RefSeq" id="WP_208088954.1">
    <property type="nucleotide sequence ID" value="NZ_CP086136.1"/>
</dbReference>
<evidence type="ECO:0000313" key="3">
    <source>
        <dbReference type="Proteomes" id="UP000664702"/>
    </source>
</evidence>
<name>A0A939MIH9_9BRAD</name>
<dbReference type="EMBL" id="JAGEMI010000001">
    <property type="protein sequence ID" value="MBO1868485.1"/>
    <property type="molecule type" value="Genomic_DNA"/>
</dbReference>
<gene>
    <name evidence="2" type="ORF">J4G43_047430</name>
    <name evidence="1" type="ORF">J4G43_49135</name>
</gene>